<accession>A0ABD3TYL5</accession>
<name>A0ABD3TYL5_SINWO</name>
<feature type="non-terminal residue" evidence="1">
    <location>
        <position position="160"/>
    </location>
</feature>
<dbReference type="AlphaFoldDB" id="A0ABD3TYL5"/>
<proteinExistence type="predicted"/>
<dbReference type="Proteomes" id="UP001634394">
    <property type="component" value="Unassembled WGS sequence"/>
</dbReference>
<organism evidence="1 2">
    <name type="scientific">Sinanodonta woodiana</name>
    <name type="common">Chinese pond mussel</name>
    <name type="synonym">Anodonta woodiana</name>
    <dbReference type="NCBI Taxonomy" id="1069815"/>
    <lineage>
        <taxon>Eukaryota</taxon>
        <taxon>Metazoa</taxon>
        <taxon>Spiralia</taxon>
        <taxon>Lophotrochozoa</taxon>
        <taxon>Mollusca</taxon>
        <taxon>Bivalvia</taxon>
        <taxon>Autobranchia</taxon>
        <taxon>Heteroconchia</taxon>
        <taxon>Palaeoheterodonta</taxon>
        <taxon>Unionida</taxon>
        <taxon>Unionoidea</taxon>
        <taxon>Unionidae</taxon>
        <taxon>Unioninae</taxon>
        <taxon>Sinanodonta</taxon>
    </lineage>
</organism>
<evidence type="ECO:0000313" key="1">
    <source>
        <dbReference type="EMBL" id="KAL3842259.1"/>
    </source>
</evidence>
<protein>
    <submittedName>
        <fullName evidence="1">Uncharacterized protein</fullName>
    </submittedName>
</protein>
<gene>
    <name evidence="1" type="ORF">ACJMK2_020291</name>
</gene>
<reference evidence="1 2" key="1">
    <citation type="submission" date="2024-11" db="EMBL/GenBank/DDBJ databases">
        <title>Chromosome-level genome assembly of the freshwater bivalve Anodonta woodiana.</title>
        <authorList>
            <person name="Chen X."/>
        </authorList>
    </citation>
    <scope>NUCLEOTIDE SEQUENCE [LARGE SCALE GENOMIC DNA]</scope>
    <source>
        <strain evidence="1">MN2024</strain>
        <tissue evidence="1">Gills</tissue>
    </source>
</reference>
<sequence length="160" mass="18256">MYKSKKMFLTLKKKPMVRFHFNSYIKAEELNTSTVIIKPLKRNLEEKKKYWNIFSKGLVSSKNTSLPDGTNCSCKSKNIDPCQVDHHSLYNSCRLFDRESAMSKEAGANFSSSKVSFVPLSADDCARDVNSFRFKICNSPETEKDDVSMVFGAIKKESKK</sequence>
<evidence type="ECO:0000313" key="2">
    <source>
        <dbReference type="Proteomes" id="UP001634394"/>
    </source>
</evidence>
<comment type="caution">
    <text evidence="1">The sequence shown here is derived from an EMBL/GenBank/DDBJ whole genome shotgun (WGS) entry which is preliminary data.</text>
</comment>
<keyword evidence="2" id="KW-1185">Reference proteome</keyword>
<dbReference type="EMBL" id="JBJQND010000017">
    <property type="protein sequence ID" value="KAL3842259.1"/>
    <property type="molecule type" value="Genomic_DNA"/>
</dbReference>